<dbReference type="STRING" id="196164.gene:10742943"/>
<reference evidence="2 3" key="1">
    <citation type="journal article" date="2003" name="Genome Res.">
        <title>Comparative complete genome sequence analysis of the amino acid replacements responsible for the thermostability of Corynebacterium efficiens.</title>
        <authorList>
            <person name="Nishio Y."/>
            <person name="Nakamura Y."/>
            <person name="Kawarabayasi Y."/>
            <person name="Usuda Y."/>
            <person name="Kimura E."/>
            <person name="Sugimoto S."/>
            <person name="Matsui K."/>
            <person name="Yamagishi A."/>
            <person name="Kikuchi H."/>
            <person name="Ikeo K."/>
            <person name="Gojobori T."/>
        </authorList>
    </citation>
    <scope>NUCLEOTIDE SEQUENCE [LARGE SCALE GENOMIC DNA]</scope>
    <source>
        <strain evidence="3">DSM 44549 / YS-314 / AJ 12310 / JCM 11189 / NBRC 100395</strain>
    </source>
</reference>
<organism evidence="2 3">
    <name type="scientific">Corynebacterium efficiens (strain DSM 44549 / YS-314 / AJ 12310 / JCM 11189 / NBRC 100395)</name>
    <dbReference type="NCBI Taxonomy" id="196164"/>
    <lineage>
        <taxon>Bacteria</taxon>
        <taxon>Bacillati</taxon>
        <taxon>Actinomycetota</taxon>
        <taxon>Actinomycetes</taxon>
        <taxon>Mycobacteriales</taxon>
        <taxon>Corynebacteriaceae</taxon>
        <taxon>Corynebacterium</taxon>
    </lineage>
</organism>
<dbReference type="AlphaFoldDB" id="Q8FMK6"/>
<evidence type="ECO:0000313" key="3">
    <source>
        <dbReference type="Proteomes" id="UP000001409"/>
    </source>
</evidence>
<accession>Q8FMK6</accession>
<evidence type="ECO:0000256" key="1">
    <source>
        <dbReference type="SAM" id="MobiDB-lite"/>
    </source>
</evidence>
<keyword evidence="3" id="KW-1185">Reference proteome</keyword>
<evidence type="ECO:0008006" key="4">
    <source>
        <dbReference type="Google" id="ProtNLM"/>
    </source>
</evidence>
<dbReference type="KEGG" id="cef:CE2497"/>
<dbReference type="Proteomes" id="UP000001409">
    <property type="component" value="Chromosome"/>
</dbReference>
<name>Q8FMK6_COREF</name>
<dbReference type="eggNOG" id="COG1403">
    <property type="taxonomic scope" value="Bacteria"/>
</dbReference>
<dbReference type="RefSeq" id="WP_006769144.1">
    <property type="nucleotide sequence ID" value="NC_004369.1"/>
</dbReference>
<evidence type="ECO:0000313" key="2">
    <source>
        <dbReference type="EMBL" id="BAC19307.1"/>
    </source>
</evidence>
<dbReference type="EMBL" id="BA000035">
    <property type="protein sequence ID" value="BAC19307.1"/>
    <property type="molecule type" value="Genomic_DNA"/>
</dbReference>
<dbReference type="CDD" id="cd00085">
    <property type="entry name" value="HNHc"/>
    <property type="match status" value="1"/>
</dbReference>
<dbReference type="InterPro" id="IPR003615">
    <property type="entry name" value="HNH_nuc"/>
</dbReference>
<proteinExistence type="predicted"/>
<feature type="region of interest" description="Disordered" evidence="1">
    <location>
        <begin position="401"/>
        <end position="421"/>
    </location>
</feature>
<sequence length="421" mass="46211">MFDQMFDPTDEQGADGPVNQLYYYSVNNVNNPMAVAGTSMRRAWHLYWEELIPEEDTDLELAVASLSIGTGESRGRVQSLIMAFYQLADLPRLHSLQHEFFHLDLNRLLAISTALAGLNPDHLPTVDEHLTEYLTPCAPNQMLPSTGAIKRKIAAIRDMVDDPRATGSRVRKNFNVSVGTDGTAEVHAEVSPMDAQMIQDAVTQHAANTGKTESEALVDLIREHINLDVTVNLYTAKDLADAPVWSSSVGWLDACSGVEWVGHATRFRDMDEAMGKHTSGHDPTPDIAAALTGRDGTCGFPGCNVRAENCDCDHRVNHADGGATCRHNCKRLCRHHHNPKTNGRIAYLMDPVTGITVWVLEDGSWAVDVPEGPLTPASARWAQTVSQYRTAHRKRWAAEARAEARAAAKGTAETQADEPPF</sequence>
<dbReference type="OrthoDB" id="4413566at2"/>
<protein>
    <recommendedName>
        <fullName evidence="4">DUF222 domain-containing protein</fullName>
    </recommendedName>
</protein>
<dbReference type="HOGENOM" id="CLU_035975_0_0_11"/>
<accession>C8NK52</accession>